<dbReference type="Proteomes" id="UP000270411">
    <property type="component" value="Chromosome 1"/>
</dbReference>
<dbReference type="OrthoDB" id="8017362at2"/>
<accession>A0A3G8H047</accession>
<evidence type="ECO:0000313" key="1">
    <source>
        <dbReference type="EMBL" id="AZG13873.1"/>
    </source>
</evidence>
<reference evidence="2" key="1">
    <citation type="submission" date="2018-11" db="EMBL/GenBank/DDBJ databases">
        <title>FDA dAtabase for Regulatory Grade micrObial Sequences (FDA-ARGOS): Supporting development and validation of Infectious Disease Dx tests.</title>
        <authorList>
            <person name="Goldberg B."/>
            <person name="Campos J."/>
            <person name="Tallon L."/>
            <person name="Sadzewicz L."/>
            <person name="Zhao X."/>
            <person name="Vavikolanu K."/>
            <person name="Mehta A."/>
            <person name="Aluvathingal J."/>
            <person name="Nadendla S."/>
            <person name="Geyer C."/>
            <person name="Nandy P."/>
            <person name="Yan Y."/>
            <person name="Sichtig H."/>
        </authorList>
    </citation>
    <scope>NUCLEOTIDE SEQUENCE [LARGE SCALE GENOMIC DNA]</scope>
    <source>
        <strain evidence="2">FDAARGOS_614</strain>
    </source>
</reference>
<gene>
    <name evidence="1" type="ORF">EHF44_10670</name>
</gene>
<dbReference type="AlphaFoldDB" id="A0A3G8H047"/>
<dbReference type="KEGG" id="cpau:EHF44_10670"/>
<sequence length="199" mass="22815">MTPEDEKEIVALMRAAREKSRGYADFYGWPTDRDIEEWGVVTTLWESLQRTGESFFDDIKRRGRGNDPPDCEAVDVEGKRIAIEVTELVCPEAIQAYKEGRVYDWAQWPKERFIAEIARRIADKGTRYGKLKGGPYEGGYIVLIFTDEPMLPIETVREFLSGHVFEKPEGVTRAFLLVSYHPSVQMHPYAELPLGSRNP</sequence>
<name>A0A3G8H047_9BURK</name>
<dbReference type="RefSeq" id="WP_124683724.1">
    <property type="nucleotide sequence ID" value="NZ_CP033969.1"/>
</dbReference>
<protein>
    <submittedName>
        <fullName evidence="1">Uncharacterized protein</fullName>
    </submittedName>
</protein>
<evidence type="ECO:0000313" key="2">
    <source>
        <dbReference type="Proteomes" id="UP000270411"/>
    </source>
</evidence>
<organism evidence="1 2">
    <name type="scientific">Cupriavidus pauculus</name>
    <dbReference type="NCBI Taxonomy" id="82633"/>
    <lineage>
        <taxon>Bacteria</taxon>
        <taxon>Pseudomonadati</taxon>
        <taxon>Pseudomonadota</taxon>
        <taxon>Betaproteobacteria</taxon>
        <taxon>Burkholderiales</taxon>
        <taxon>Burkholderiaceae</taxon>
        <taxon>Cupriavidus</taxon>
    </lineage>
</organism>
<proteinExistence type="predicted"/>
<dbReference type="EMBL" id="CP033969">
    <property type="protein sequence ID" value="AZG13873.1"/>
    <property type="molecule type" value="Genomic_DNA"/>
</dbReference>